<dbReference type="PANTHER" id="PTHR11070:SF2">
    <property type="entry name" value="ATP-DEPENDENT DNA HELICASE SRS2"/>
    <property type="match status" value="1"/>
</dbReference>
<evidence type="ECO:0000259" key="19">
    <source>
        <dbReference type="PROSITE" id="PS51217"/>
    </source>
</evidence>
<dbReference type="EMBL" id="RXYK01000006">
    <property type="protein sequence ID" value="RTY38181.1"/>
    <property type="molecule type" value="Genomic_DNA"/>
</dbReference>
<sequence>MKQPRLKRRPSMSELPMLTIHPAGAGSGKTYKIQKTLGEWVKEGKVAPEKIVAVTYTETAAAELVGRIREELVQEGMLDEAFRLESAYISTIHGFGRRILQEFAFDAGISPTLRKISKDEETMLAGKVLAGSPSAVGLMETLEEDGYGFNFGTKATAEDGFRKRLLNITDQLRSLSGATSPEWLEERTGKKIADVYGGIEDAETLKAALLRAVENTLEAFPLDISNTYDLKAGPKKKVWNNYRLLKRASRSTTLDTDWKLWHKLSQLHFYKKDEPLPKDYNDHIVKVIATAERLVYHPGPLADAQEHAARLLRAAGETLAGYEKEKGKRGLLDFMDMLSISYRLFKEHPEVLALFRRRMECLVVDEFQDTSPLQFSLVWSLRKTEPTVPAIVVGDVKQAIMGFQNADERLLAEMSNKYPTSPLEGNWRSSPELMRWINQVGGAMFHEGYTALEAKAEFRSTMKPLEIIAAAEPLKEAAWASYTVNRIQELIATKQQVWDKKLNVHRDIRGGDIAIICYKNKRLTFYAEALRKAGIRCRLEEEGWLDSRIVQLAWHCLAYVADPGDRHAALYLASTELGTGSLQSALTGLMERGAVGDRILEKLEGVAERPKDRTVDAILDDIVTTLDLYGTIAGWPDGAEARADLLKLQDECIQFMTSSREALSSGGYYGSGIKTFLAWLKAKMEATDSAGRENNTRPSPSIIDEEAVQLMTWHKSKGGEWPVVAVCGMDDGEFPRLPNTKVDYDDFSDLDTIMDHAWVRIHPKFHSKEKSDTFVEDLKPESHENSKRLLYVALTRAREKVILEWPEYLPKTKGKWQGTYWAEFCRAAKAEVTPTGMSIEGMEFSCPVSTITLKTGIEIEAASTESSLPVFGRRAIRRSTMPETLTPEAVRPSSLHNDSGAAGTPREDIQYGNGFSIDIPGVDDPMEKGKILHRAFELLSGHPEREELLAGAFEGLLAPGQLKPVYEAVRAFDSWLGSRFTAITRHAELPLLALDASGSVVAGFTDLVVETEDALWIVDHKSDQVKTDELLEERFNIYLPQLRCYADALAAARPDKPVKGLMLNWVSFGRVSVVQYSTK</sequence>
<feature type="region of interest" description="Disordered" evidence="17">
    <location>
        <begin position="882"/>
        <end position="912"/>
    </location>
</feature>
<dbReference type="SUPFAM" id="SSF52540">
    <property type="entry name" value="P-loop containing nucleoside triphosphate hydrolases"/>
    <property type="match status" value="1"/>
</dbReference>
<dbReference type="Pfam" id="PF13361">
    <property type="entry name" value="UvrD_C"/>
    <property type="match status" value="1"/>
</dbReference>
<evidence type="ECO:0000256" key="6">
    <source>
        <dbReference type="ARBA" id="ARBA00022806"/>
    </source>
</evidence>
<evidence type="ECO:0000256" key="14">
    <source>
        <dbReference type="ARBA" id="ARBA00034923"/>
    </source>
</evidence>
<gene>
    <name evidence="20" type="ORF">EKD02_05650</name>
</gene>
<protein>
    <recommendedName>
        <fullName evidence="13">DNA 3'-5' helicase</fullName>
        <ecNumber evidence="13">5.6.2.4</ecNumber>
    </recommendedName>
    <alternativeName>
        <fullName evidence="14">DNA 3'-5' helicase II</fullName>
    </alternativeName>
</protein>
<dbReference type="SUPFAM" id="SSF52980">
    <property type="entry name" value="Restriction endonuclease-like"/>
    <property type="match status" value="1"/>
</dbReference>
<keyword evidence="8 16" id="KW-0067">ATP-binding</keyword>
<dbReference type="InterPro" id="IPR027417">
    <property type="entry name" value="P-loop_NTPase"/>
</dbReference>
<keyword evidence="4" id="KW-0227">DNA damage</keyword>
<evidence type="ECO:0000256" key="12">
    <source>
        <dbReference type="ARBA" id="ARBA00034617"/>
    </source>
</evidence>
<dbReference type="Gene3D" id="3.40.50.300">
    <property type="entry name" value="P-loop containing nucleotide triphosphate hydrolases"/>
    <property type="match status" value="4"/>
</dbReference>
<feature type="domain" description="UvrD-like helicase C-terminal" evidence="19">
    <location>
        <begin position="431"/>
        <end position="718"/>
    </location>
</feature>
<dbReference type="InterPro" id="IPR038726">
    <property type="entry name" value="PDDEXK_AddAB-type"/>
</dbReference>
<organism evidence="20 21">
    <name type="scientific">Chlorobium phaeovibrioides</name>
    <dbReference type="NCBI Taxonomy" id="1094"/>
    <lineage>
        <taxon>Bacteria</taxon>
        <taxon>Pseudomonadati</taxon>
        <taxon>Chlorobiota</taxon>
        <taxon>Chlorobiia</taxon>
        <taxon>Chlorobiales</taxon>
        <taxon>Chlorobiaceae</taxon>
        <taxon>Chlorobium/Pelodictyon group</taxon>
        <taxon>Chlorobium</taxon>
    </lineage>
</organism>
<evidence type="ECO:0000256" key="13">
    <source>
        <dbReference type="ARBA" id="ARBA00034808"/>
    </source>
</evidence>
<dbReference type="Gene3D" id="1.10.10.160">
    <property type="match status" value="1"/>
</dbReference>
<dbReference type="AlphaFoldDB" id="A0A3S0NAB9"/>
<evidence type="ECO:0000256" key="16">
    <source>
        <dbReference type="PROSITE-ProRule" id="PRU00560"/>
    </source>
</evidence>
<name>A0A3S0NAB9_CHLPH</name>
<evidence type="ECO:0000259" key="18">
    <source>
        <dbReference type="PROSITE" id="PS51198"/>
    </source>
</evidence>
<evidence type="ECO:0000256" key="7">
    <source>
        <dbReference type="ARBA" id="ARBA00022839"/>
    </source>
</evidence>
<reference evidence="20 21" key="1">
    <citation type="submission" date="2018-12" db="EMBL/GenBank/DDBJ databases">
        <authorList>
            <person name="Lunina O.N."/>
            <person name="Grouzdev D.S."/>
            <person name="Gorlenko V.M."/>
            <person name="Savvichev A.S."/>
        </authorList>
    </citation>
    <scope>NUCLEOTIDE SEQUENCE [LARGE SCALE GENOMIC DNA]</scope>
    <source>
        <strain evidence="20 21">BrKhr-17</strain>
    </source>
</reference>
<dbReference type="Gene3D" id="3.90.320.10">
    <property type="match status" value="1"/>
</dbReference>
<dbReference type="InterPro" id="IPR014016">
    <property type="entry name" value="UvrD-like_ATP-bd"/>
</dbReference>
<evidence type="ECO:0000256" key="3">
    <source>
        <dbReference type="ARBA" id="ARBA00022741"/>
    </source>
</evidence>
<comment type="similarity">
    <text evidence="1">Belongs to the helicase family. UvrD subfamily.</text>
</comment>
<evidence type="ECO:0000256" key="4">
    <source>
        <dbReference type="ARBA" id="ARBA00022763"/>
    </source>
</evidence>
<keyword evidence="9" id="KW-0238">DNA-binding</keyword>
<comment type="catalytic activity">
    <reaction evidence="12">
        <text>Couples ATP hydrolysis with the unwinding of duplex DNA by translocating in the 3'-5' direction.</text>
        <dbReference type="EC" id="5.6.2.4"/>
    </reaction>
</comment>
<dbReference type="InterPro" id="IPR013986">
    <property type="entry name" value="DExx_box_DNA_helicase_dom_sf"/>
</dbReference>
<dbReference type="Pfam" id="PF12705">
    <property type="entry name" value="PDDEXK_1"/>
    <property type="match status" value="1"/>
</dbReference>
<evidence type="ECO:0000256" key="2">
    <source>
        <dbReference type="ARBA" id="ARBA00022722"/>
    </source>
</evidence>
<dbReference type="PROSITE" id="PS51198">
    <property type="entry name" value="UVRD_HELICASE_ATP_BIND"/>
    <property type="match status" value="1"/>
</dbReference>
<keyword evidence="10" id="KW-0234">DNA repair</keyword>
<dbReference type="Pfam" id="PF00580">
    <property type="entry name" value="UvrD-helicase"/>
    <property type="match status" value="1"/>
</dbReference>
<dbReference type="InterPro" id="IPR000212">
    <property type="entry name" value="DNA_helicase_UvrD/REP"/>
</dbReference>
<dbReference type="GO" id="GO:0043138">
    <property type="term" value="F:3'-5' DNA helicase activity"/>
    <property type="evidence" value="ECO:0007669"/>
    <property type="project" value="UniProtKB-EC"/>
</dbReference>
<dbReference type="PROSITE" id="PS51217">
    <property type="entry name" value="UVRD_HELICASE_CTER"/>
    <property type="match status" value="1"/>
</dbReference>
<keyword evidence="11" id="KW-0413">Isomerase</keyword>
<keyword evidence="5 16" id="KW-0378">Hydrolase</keyword>
<keyword evidence="3 16" id="KW-0547">Nucleotide-binding</keyword>
<evidence type="ECO:0000256" key="11">
    <source>
        <dbReference type="ARBA" id="ARBA00023235"/>
    </source>
</evidence>
<dbReference type="GO" id="GO:0003677">
    <property type="term" value="F:DNA binding"/>
    <property type="evidence" value="ECO:0007669"/>
    <property type="project" value="UniProtKB-KW"/>
</dbReference>
<dbReference type="InterPro" id="IPR011335">
    <property type="entry name" value="Restrct_endonuc-II-like"/>
</dbReference>
<keyword evidence="6 16" id="KW-0347">Helicase</keyword>
<dbReference type="GO" id="GO:0005524">
    <property type="term" value="F:ATP binding"/>
    <property type="evidence" value="ECO:0007669"/>
    <property type="project" value="UniProtKB-UniRule"/>
</dbReference>
<evidence type="ECO:0000256" key="8">
    <source>
        <dbReference type="ARBA" id="ARBA00022840"/>
    </source>
</evidence>
<evidence type="ECO:0000256" key="9">
    <source>
        <dbReference type="ARBA" id="ARBA00023125"/>
    </source>
</evidence>
<evidence type="ECO:0000256" key="15">
    <source>
        <dbReference type="ARBA" id="ARBA00048988"/>
    </source>
</evidence>
<evidence type="ECO:0000256" key="1">
    <source>
        <dbReference type="ARBA" id="ARBA00009922"/>
    </source>
</evidence>
<accession>A0A3S0NAB9</accession>
<evidence type="ECO:0000313" key="21">
    <source>
        <dbReference type="Proteomes" id="UP000279908"/>
    </source>
</evidence>
<evidence type="ECO:0000313" key="20">
    <source>
        <dbReference type="EMBL" id="RTY38181.1"/>
    </source>
</evidence>
<feature type="binding site" evidence="16">
    <location>
        <begin position="23"/>
        <end position="30"/>
    </location>
    <ligand>
        <name>ATP</name>
        <dbReference type="ChEBI" id="CHEBI:30616"/>
    </ligand>
</feature>
<comment type="caution">
    <text evidence="20">The sequence shown here is derived from an EMBL/GenBank/DDBJ whole genome shotgun (WGS) entry which is preliminary data.</text>
</comment>
<feature type="domain" description="UvrD-like helicase ATP-binding" evidence="18">
    <location>
        <begin position="2"/>
        <end position="430"/>
    </location>
</feature>
<keyword evidence="2" id="KW-0540">Nuclease</keyword>
<dbReference type="PANTHER" id="PTHR11070">
    <property type="entry name" value="UVRD / RECB / PCRA DNA HELICASE FAMILY MEMBER"/>
    <property type="match status" value="1"/>
</dbReference>
<proteinExistence type="inferred from homology"/>
<dbReference type="EC" id="5.6.2.4" evidence="13"/>
<evidence type="ECO:0000256" key="10">
    <source>
        <dbReference type="ARBA" id="ARBA00023204"/>
    </source>
</evidence>
<comment type="catalytic activity">
    <reaction evidence="15">
        <text>ATP + H2O = ADP + phosphate + H(+)</text>
        <dbReference type="Rhea" id="RHEA:13065"/>
        <dbReference type="ChEBI" id="CHEBI:15377"/>
        <dbReference type="ChEBI" id="CHEBI:15378"/>
        <dbReference type="ChEBI" id="CHEBI:30616"/>
        <dbReference type="ChEBI" id="CHEBI:43474"/>
        <dbReference type="ChEBI" id="CHEBI:456216"/>
        <dbReference type="EC" id="5.6.2.4"/>
    </reaction>
</comment>
<evidence type="ECO:0000256" key="5">
    <source>
        <dbReference type="ARBA" id="ARBA00022801"/>
    </source>
</evidence>
<evidence type="ECO:0000256" key="17">
    <source>
        <dbReference type="SAM" id="MobiDB-lite"/>
    </source>
</evidence>
<dbReference type="InterPro" id="IPR011604">
    <property type="entry name" value="PDDEXK-like_dom_sf"/>
</dbReference>
<dbReference type="InterPro" id="IPR014017">
    <property type="entry name" value="DNA_helicase_UvrD-like_C"/>
</dbReference>
<keyword evidence="7" id="KW-0269">Exonuclease</keyword>
<dbReference type="GO" id="GO:0000725">
    <property type="term" value="P:recombinational repair"/>
    <property type="evidence" value="ECO:0007669"/>
    <property type="project" value="TreeGrafter"/>
</dbReference>
<dbReference type="Proteomes" id="UP000279908">
    <property type="component" value="Unassembled WGS sequence"/>
</dbReference>
<dbReference type="GO" id="GO:0004527">
    <property type="term" value="F:exonuclease activity"/>
    <property type="evidence" value="ECO:0007669"/>
    <property type="project" value="UniProtKB-KW"/>
</dbReference>